<sequence length="68" mass="7755">MLIVDDLPVPSNHSWTGSHTHEWWANTLDHSRQTLVNSRPHTISDELLVRLTVLLRISTVRLSAECVV</sequence>
<evidence type="ECO:0000313" key="2">
    <source>
        <dbReference type="Proteomes" id="UP000728032"/>
    </source>
</evidence>
<accession>A0A7R9MS07</accession>
<organism evidence="1">
    <name type="scientific">Oppiella nova</name>
    <dbReference type="NCBI Taxonomy" id="334625"/>
    <lineage>
        <taxon>Eukaryota</taxon>
        <taxon>Metazoa</taxon>
        <taxon>Ecdysozoa</taxon>
        <taxon>Arthropoda</taxon>
        <taxon>Chelicerata</taxon>
        <taxon>Arachnida</taxon>
        <taxon>Acari</taxon>
        <taxon>Acariformes</taxon>
        <taxon>Sarcoptiformes</taxon>
        <taxon>Oribatida</taxon>
        <taxon>Brachypylina</taxon>
        <taxon>Oppioidea</taxon>
        <taxon>Oppiidae</taxon>
        <taxon>Oppiella</taxon>
    </lineage>
</organism>
<dbReference type="Proteomes" id="UP000728032">
    <property type="component" value="Unassembled WGS sequence"/>
</dbReference>
<name>A0A7R9MS07_9ACAR</name>
<gene>
    <name evidence="1" type="ORF">ONB1V03_LOCUS21387</name>
</gene>
<dbReference type="EMBL" id="CAJPVJ010041332">
    <property type="protein sequence ID" value="CAG2181966.1"/>
    <property type="molecule type" value="Genomic_DNA"/>
</dbReference>
<dbReference type="EMBL" id="OC956157">
    <property type="protein sequence ID" value="CAD7664829.1"/>
    <property type="molecule type" value="Genomic_DNA"/>
</dbReference>
<proteinExistence type="predicted"/>
<reference evidence="1" key="1">
    <citation type="submission" date="2020-11" db="EMBL/GenBank/DDBJ databases">
        <authorList>
            <person name="Tran Van P."/>
        </authorList>
    </citation>
    <scope>NUCLEOTIDE SEQUENCE</scope>
</reference>
<dbReference type="AlphaFoldDB" id="A0A7R9MS07"/>
<keyword evidence="2" id="KW-1185">Reference proteome</keyword>
<evidence type="ECO:0000313" key="1">
    <source>
        <dbReference type="EMBL" id="CAD7664829.1"/>
    </source>
</evidence>
<protein>
    <submittedName>
        <fullName evidence="1">Uncharacterized protein</fullName>
    </submittedName>
</protein>